<keyword evidence="5" id="KW-0031">Aminopeptidase</keyword>
<dbReference type="InterPro" id="IPR052170">
    <property type="entry name" value="M29_Exopeptidase"/>
</dbReference>
<comment type="cofactor">
    <cofactor evidence="2">
        <name>Mg(2+)</name>
        <dbReference type="ChEBI" id="CHEBI:18420"/>
    </cofactor>
</comment>
<dbReference type="SUPFAM" id="SSF144052">
    <property type="entry name" value="Thermophilic metalloprotease-like"/>
    <property type="match status" value="1"/>
</dbReference>
<organism evidence="10 11">
    <name type="scientific">Candidatus Terrybacteria bacterium RIFCSPHIGHO2_02_41_19</name>
    <dbReference type="NCBI Taxonomy" id="1802364"/>
    <lineage>
        <taxon>Bacteria</taxon>
        <taxon>Candidatus Terryibacteriota</taxon>
    </lineage>
</organism>
<dbReference type="InterPro" id="IPR035097">
    <property type="entry name" value="M29_N-terminal"/>
</dbReference>
<comment type="cofactor">
    <cofactor evidence="1">
        <name>Co(2+)</name>
        <dbReference type="ChEBI" id="CHEBI:48828"/>
    </cofactor>
</comment>
<accession>A0A1G2PQI7</accession>
<dbReference type="GO" id="GO:0008237">
    <property type="term" value="F:metallopeptidase activity"/>
    <property type="evidence" value="ECO:0007669"/>
    <property type="project" value="UniProtKB-KW"/>
</dbReference>
<dbReference type="Proteomes" id="UP000178646">
    <property type="component" value="Unassembled WGS sequence"/>
</dbReference>
<evidence type="ECO:0000256" key="1">
    <source>
        <dbReference type="ARBA" id="ARBA00001941"/>
    </source>
</evidence>
<dbReference type="AlphaFoldDB" id="A0A1G2PQI7"/>
<evidence type="ECO:0000256" key="6">
    <source>
        <dbReference type="ARBA" id="ARBA00022670"/>
    </source>
</evidence>
<comment type="caution">
    <text evidence="10">The sequence shown here is derived from an EMBL/GenBank/DDBJ whole genome shotgun (WGS) entry which is preliminary data.</text>
</comment>
<dbReference type="PANTHER" id="PTHR34448:SF3">
    <property type="entry name" value="AMINOPEPTIDASE AMPS"/>
    <property type="match status" value="1"/>
</dbReference>
<gene>
    <name evidence="10" type="ORF">A2W59_01305</name>
</gene>
<dbReference type="GO" id="GO:0006508">
    <property type="term" value="P:proteolysis"/>
    <property type="evidence" value="ECO:0007669"/>
    <property type="project" value="UniProtKB-KW"/>
</dbReference>
<comment type="cofactor">
    <cofactor evidence="3">
        <name>Zn(2+)</name>
        <dbReference type="ChEBI" id="CHEBI:29105"/>
    </cofactor>
</comment>
<keyword evidence="7" id="KW-0479">Metal-binding</keyword>
<keyword evidence="6 10" id="KW-0645">Protease</keyword>
<evidence type="ECO:0000256" key="2">
    <source>
        <dbReference type="ARBA" id="ARBA00001946"/>
    </source>
</evidence>
<evidence type="ECO:0000256" key="8">
    <source>
        <dbReference type="ARBA" id="ARBA00022801"/>
    </source>
</evidence>
<dbReference type="PRINTS" id="PR00919">
    <property type="entry name" value="THERMOPTASE"/>
</dbReference>
<name>A0A1G2PQI7_9BACT</name>
<sequence>MYQPSRKILEKYADVLVNFALGGGEGIKKGETVRLTVYDIAKPFYVQLRRAILKAGGNVLSSYLPADEGKINLEKEFYDLADENQLKFFPDKFLKGLVEQIDHSVFIASETNKFALKDVDPKKIMATSQVFKPFKEWKEEKENKGKFTWTIALYATEAMAKEAGLSLKEYWRQIIMACFLDKANPVQEWKNVYGKIGEYKDKLNELNIEKLRVTGPDVDLKINMGEKRKWVGCSGRNVPSFEMFTSPDWRGAEGWAKFNQPLYSYGNLIEGIELEFKDGRVVKAKAKKNEKVLLEMIKTEGADKIGEFSLTDKRFSRITKFMGETLYDENAGGPNGNFHIALGSSYHDAFDGEMADKSKGYWRNLGFNDSAIHTDFVSTSPRIVNAVLKDGTEKIIYKNGQFCL</sequence>
<dbReference type="GO" id="GO:0004177">
    <property type="term" value="F:aminopeptidase activity"/>
    <property type="evidence" value="ECO:0007669"/>
    <property type="project" value="UniProtKB-KW"/>
</dbReference>
<evidence type="ECO:0000256" key="5">
    <source>
        <dbReference type="ARBA" id="ARBA00022438"/>
    </source>
</evidence>
<dbReference type="Gene3D" id="3.40.1830.10">
    <property type="entry name" value="Thermophilic metalloprotease (M29)"/>
    <property type="match status" value="1"/>
</dbReference>
<dbReference type="InterPro" id="IPR000787">
    <property type="entry name" value="Peptidase_M29"/>
</dbReference>
<comment type="similarity">
    <text evidence="4">Belongs to the peptidase M29 family.</text>
</comment>
<evidence type="ECO:0000256" key="9">
    <source>
        <dbReference type="ARBA" id="ARBA00023049"/>
    </source>
</evidence>
<evidence type="ECO:0000256" key="4">
    <source>
        <dbReference type="ARBA" id="ARBA00008236"/>
    </source>
</evidence>
<dbReference type="Pfam" id="PF02073">
    <property type="entry name" value="Peptidase_M29"/>
    <property type="match status" value="1"/>
</dbReference>
<evidence type="ECO:0000313" key="10">
    <source>
        <dbReference type="EMBL" id="OHA50584.1"/>
    </source>
</evidence>
<protein>
    <submittedName>
        <fullName evidence="10">Thermophilic metalloprotease (M29) superfamily</fullName>
    </submittedName>
</protein>
<reference evidence="10 11" key="1">
    <citation type="journal article" date="2016" name="Nat. Commun.">
        <title>Thousands of microbial genomes shed light on interconnected biogeochemical processes in an aquifer system.</title>
        <authorList>
            <person name="Anantharaman K."/>
            <person name="Brown C.T."/>
            <person name="Hug L.A."/>
            <person name="Sharon I."/>
            <person name="Castelle C.J."/>
            <person name="Probst A.J."/>
            <person name="Thomas B.C."/>
            <person name="Singh A."/>
            <person name="Wilkins M.J."/>
            <person name="Karaoz U."/>
            <person name="Brodie E.L."/>
            <person name="Williams K.H."/>
            <person name="Hubbard S.S."/>
            <person name="Banfield J.F."/>
        </authorList>
    </citation>
    <scope>NUCLEOTIDE SEQUENCE [LARGE SCALE GENOMIC DNA]</scope>
</reference>
<evidence type="ECO:0000313" key="11">
    <source>
        <dbReference type="Proteomes" id="UP000178646"/>
    </source>
</evidence>
<dbReference type="GO" id="GO:0046872">
    <property type="term" value="F:metal ion binding"/>
    <property type="evidence" value="ECO:0007669"/>
    <property type="project" value="UniProtKB-KW"/>
</dbReference>
<dbReference type="PANTHER" id="PTHR34448">
    <property type="entry name" value="AMINOPEPTIDASE"/>
    <property type="match status" value="1"/>
</dbReference>
<dbReference type="EMBL" id="MHSU01000014">
    <property type="protein sequence ID" value="OHA50584.1"/>
    <property type="molecule type" value="Genomic_DNA"/>
</dbReference>
<proteinExistence type="inferred from homology"/>
<keyword evidence="8" id="KW-0378">Hydrolase</keyword>
<evidence type="ECO:0000256" key="3">
    <source>
        <dbReference type="ARBA" id="ARBA00001947"/>
    </source>
</evidence>
<keyword evidence="9 10" id="KW-0482">Metalloprotease</keyword>
<evidence type="ECO:0000256" key="7">
    <source>
        <dbReference type="ARBA" id="ARBA00022723"/>
    </source>
</evidence>